<keyword evidence="2" id="KW-0812">Transmembrane</keyword>
<evidence type="ECO:0000313" key="4">
    <source>
        <dbReference type="Proteomes" id="UP001212997"/>
    </source>
</evidence>
<evidence type="ECO:0000313" key="3">
    <source>
        <dbReference type="EMBL" id="KAJ3473829.1"/>
    </source>
</evidence>
<keyword evidence="2" id="KW-1133">Transmembrane helix</keyword>
<dbReference type="Proteomes" id="UP001212997">
    <property type="component" value="Unassembled WGS sequence"/>
</dbReference>
<dbReference type="AlphaFoldDB" id="A0AAD5YC22"/>
<feature type="transmembrane region" description="Helical" evidence="2">
    <location>
        <begin position="237"/>
        <end position="259"/>
    </location>
</feature>
<reference evidence="3" key="1">
    <citation type="submission" date="2022-07" db="EMBL/GenBank/DDBJ databases">
        <title>Genome Sequence of Physisporinus lineatus.</title>
        <authorList>
            <person name="Buettner E."/>
        </authorList>
    </citation>
    <scope>NUCLEOTIDE SEQUENCE</scope>
    <source>
        <strain evidence="3">VT162</strain>
    </source>
</reference>
<feature type="compositionally biased region" description="Low complexity" evidence="1">
    <location>
        <begin position="300"/>
        <end position="309"/>
    </location>
</feature>
<evidence type="ECO:0008006" key="5">
    <source>
        <dbReference type="Google" id="ProtNLM"/>
    </source>
</evidence>
<accession>A0AAD5YC22</accession>
<organism evidence="3 4">
    <name type="scientific">Meripilus lineatus</name>
    <dbReference type="NCBI Taxonomy" id="2056292"/>
    <lineage>
        <taxon>Eukaryota</taxon>
        <taxon>Fungi</taxon>
        <taxon>Dikarya</taxon>
        <taxon>Basidiomycota</taxon>
        <taxon>Agaricomycotina</taxon>
        <taxon>Agaricomycetes</taxon>
        <taxon>Polyporales</taxon>
        <taxon>Meripilaceae</taxon>
        <taxon>Meripilus</taxon>
    </lineage>
</organism>
<name>A0AAD5YC22_9APHY</name>
<feature type="region of interest" description="Disordered" evidence="1">
    <location>
        <begin position="263"/>
        <end position="316"/>
    </location>
</feature>
<evidence type="ECO:0000256" key="2">
    <source>
        <dbReference type="SAM" id="Phobius"/>
    </source>
</evidence>
<feature type="compositionally biased region" description="Polar residues" evidence="1">
    <location>
        <begin position="195"/>
        <end position="214"/>
    </location>
</feature>
<protein>
    <recommendedName>
        <fullName evidence="5">Mid2 domain-containing protein</fullName>
    </recommendedName>
</protein>
<feature type="region of interest" description="Disordered" evidence="1">
    <location>
        <begin position="112"/>
        <end position="226"/>
    </location>
</feature>
<keyword evidence="4" id="KW-1185">Reference proteome</keyword>
<feature type="compositionally biased region" description="Low complexity" evidence="1">
    <location>
        <begin position="131"/>
        <end position="189"/>
    </location>
</feature>
<proteinExistence type="predicted"/>
<feature type="compositionally biased region" description="Low complexity" evidence="1">
    <location>
        <begin position="215"/>
        <end position="226"/>
    </location>
</feature>
<gene>
    <name evidence="3" type="ORF">NLI96_g12802</name>
</gene>
<keyword evidence="2" id="KW-0472">Membrane</keyword>
<comment type="caution">
    <text evidence="3">The sequence shown here is derived from an EMBL/GenBank/DDBJ whole genome shotgun (WGS) entry which is preliminary data.</text>
</comment>
<evidence type="ECO:0000256" key="1">
    <source>
        <dbReference type="SAM" id="MobiDB-lite"/>
    </source>
</evidence>
<sequence>MNGTWHDGSWNPSRDPPRTMTIQFTGMLLMFMSMQSSTLTDVQFTLDGAQVGRFTSSFPGNDHFVYNVAALSKDGIPDGDHTLQMQSVGTQDVLILFDYAVYTTNVDVVKTPETTPTSSNPVQEAPATSNSQNPVPQVSPGSSSVPTGSADPLRSPGSSSISTSPSSPSGSSVPISSGSLTANSSLSTSRGSGFASGSGTTIANPTGAAGQNPTASLQPTSSNSPSSALLANRKVNIGAIIGGVLGGLVLLLAIVIIAVRRSRRKRGPPSQIEQPREKHQPHIIPFRVSVVGGRNDTPRTRSPSPSPSSEKQRLAAKFGDSPALLPSTDQDPVSMQQQISSLRAEVEALRAREAASSSVLPSSTGTSQSRNTEIAMLREEVARLHANHSREHLLGLSTSSPPLNEDFVRELASLRAEMDQLRLQQDIPQYVELPSYSPRPAER</sequence>
<dbReference type="EMBL" id="JANAWD010001242">
    <property type="protein sequence ID" value="KAJ3473829.1"/>
    <property type="molecule type" value="Genomic_DNA"/>
</dbReference>
<feature type="compositionally biased region" description="Polar residues" evidence="1">
    <location>
        <begin position="112"/>
        <end position="130"/>
    </location>
</feature>